<dbReference type="InterPro" id="IPR028053">
    <property type="entry name" value="Membr_insert_YidC_N"/>
</dbReference>
<feature type="compositionally biased region" description="Low complexity" evidence="14">
    <location>
        <begin position="44"/>
        <end position="69"/>
    </location>
</feature>
<dbReference type="NCBIfam" id="TIGR03592">
    <property type="entry name" value="yidC_oxa1_cterm"/>
    <property type="match status" value="1"/>
</dbReference>
<comment type="caution">
    <text evidence="17">The sequence shown here is derived from an EMBL/GenBank/DDBJ whole genome shotgun (WGS) entry which is preliminary data.</text>
</comment>
<evidence type="ECO:0000256" key="3">
    <source>
        <dbReference type="ARBA" id="ARBA00015325"/>
    </source>
</evidence>
<dbReference type="CDD" id="cd19961">
    <property type="entry name" value="EcYidC-like_peri"/>
    <property type="match status" value="1"/>
</dbReference>
<comment type="subcellular location">
    <subcellularLocation>
        <location evidence="1">Cell inner membrane</location>
        <topology evidence="1">Multi-pass membrane protein</topology>
    </subcellularLocation>
    <subcellularLocation>
        <location evidence="13">Cell membrane</location>
        <topology evidence="13">Multi-pass membrane protein</topology>
    </subcellularLocation>
</comment>
<sequence length="598" mass="64881">MDNQRNLLLAVLLSGLLILGWDVGMRYFYPAPPEADVAEANLDAQASSTAEPAGAATAGASTASNAVSGEAEPQSGPVDLKTALAAQARVKIDAPSVAGSINLVGARIDDLVLKNYNATTDKDSGAVRFLAPGNTDIEHFAEFGFVVAGQRVSSRAVWEADGETLGVNSPVTLSRTDENGITYKIKFAIDDTYMIAVDQSVENGSQAATIIQPFAYIKRTSTNASPDQFIAHAGPTGVFGGSLYDPNSYEELAELGRDTPAGAASWLGFTDTHWASLLIPGEGETDTAGWRSLGDNLFRTDLIYDAKTVPAGGTLTQSTQLFAGAKVSEILDAYEDTGITYFGKAISWGWFEWFEKPLLWLLRTLNGLVGNFGVAIILLTVLIRGLMFPIAQKQFGSMAAMKAIQPKMKALQERYKDDKQTQQAKIAELFKEEKVNPLAGCLPLIIQIPIFFALYKVLYLAIEMRHEPFLYIKDLSGPDPATILNAFGLLPYDVPGFLGIGVLAVLMGFTMWLTFRLNPSAMDPMQQQIFNLMPWVLMFVMAPFAAGLLLYWVTSNILTVAQQSYLYSKHPQLRAAAEKEKAEKAQAKEREKAEKGGA</sequence>
<evidence type="ECO:0000256" key="4">
    <source>
        <dbReference type="ARBA" id="ARBA00022448"/>
    </source>
</evidence>
<keyword evidence="7 13" id="KW-0653">Protein transport</keyword>
<dbReference type="PANTHER" id="PTHR12428">
    <property type="entry name" value="OXA1"/>
    <property type="match status" value="1"/>
</dbReference>
<dbReference type="HAMAP" id="MF_01810">
    <property type="entry name" value="YidC_type1"/>
    <property type="match status" value="1"/>
</dbReference>
<feature type="transmembrane region" description="Helical" evidence="13">
    <location>
        <begin position="497"/>
        <end position="517"/>
    </location>
</feature>
<dbReference type="PRINTS" id="PR01900">
    <property type="entry name" value="YIDCPROTEIN"/>
</dbReference>
<evidence type="ECO:0000259" key="15">
    <source>
        <dbReference type="Pfam" id="PF02096"/>
    </source>
</evidence>
<dbReference type="GO" id="GO:0005886">
    <property type="term" value="C:plasma membrane"/>
    <property type="evidence" value="ECO:0007669"/>
    <property type="project" value="UniProtKB-SubCell"/>
</dbReference>
<evidence type="ECO:0000256" key="12">
    <source>
        <dbReference type="ARBA" id="ARBA00033342"/>
    </source>
</evidence>
<feature type="transmembrane region" description="Helical" evidence="13">
    <location>
        <begin position="368"/>
        <end position="391"/>
    </location>
</feature>
<evidence type="ECO:0000256" key="7">
    <source>
        <dbReference type="ARBA" id="ARBA00022927"/>
    </source>
</evidence>
<name>A0A074MSJ2_ERYLO</name>
<protein>
    <recommendedName>
        <fullName evidence="3 13">Membrane protein insertase YidC</fullName>
    </recommendedName>
    <alternativeName>
        <fullName evidence="12 13">Foldase YidC</fullName>
    </alternativeName>
    <alternativeName>
        <fullName evidence="11 13">Membrane integrase YidC</fullName>
    </alternativeName>
    <alternativeName>
        <fullName evidence="13">Membrane protein YidC</fullName>
    </alternativeName>
</protein>
<comment type="subunit">
    <text evidence="13">Interacts with the Sec translocase complex via SecD. Specifically interacts with transmembrane segments of nascent integral membrane proteins during membrane integration.</text>
</comment>
<dbReference type="NCBIfam" id="TIGR03593">
    <property type="entry name" value="yidC_nterm"/>
    <property type="match status" value="1"/>
</dbReference>
<keyword evidence="8 13" id="KW-1133">Transmembrane helix</keyword>
<keyword evidence="18" id="KW-1185">Reference proteome</keyword>
<keyword evidence="9 13" id="KW-0472">Membrane</keyword>
<dbReference type="eggNOG" id="COG0706">
    <property type="taxonomic scope" value="Bacteria"/>
</dbReference>
<keyword evidence="6 13" id="KW-0812">Transmembrane</keyword>
<dbReference type="Proteomes" id="UP000027647">
    <property type="component" value="Unassembled WGS sequence"/>
</dbReference>
<dbReference type="GO" id="GO:0015031">
    <property type="term" value="P:protein transport"/>
    <property type="evidence" value="ECO:0007669"/>
    <property type="project" value="UniProtKB-KW"/>
</dbReference>
<dbReference type="PRINTS" id="PR00701">
    <property type="entry name" value="60KDINNERMP"/>
</dbReference>
<dbReference type="CDD" id="cd20070">
    <property type="entry name" value="5TM_YidC_Alb3"/>
    <property type="match status" value="1"/>
</dbReference>
<dbReference type="Gene3D" id="2.70.98.90">
    <property type="match status" value="1"/>
</dbReference>
<reference evidence="17 18" key="1">
    <citation type="submission" date="2014-04" db="EMBL/GenBank/DDBJ databases">
        <title>A comprehensive comparison of genomes of Erythrobacter spp. strains.</title>
        <authorList>
            <person name="Zheng Q."/>
        </authorList>
    </citation>
    <scope>NUCLEOTIDE SEQUENCE [LARGE SCALE GENOMIC DNA]</scope>
    <source>
        <strain evidence="17 18">DSM 6997</strain>
    </source>
</reference>
<feature type="transmembrane region" description="Helical" evidence="13">
    <location>
        <begin position="529"/>
        <end position="553"/>
    </location>
</feature>
<dbReference type="PANTHER" id="PTHR12428:SF65">
    <property type="entry name" value="CYTOCHROME C OXIDASE ASSEMBLY PROTEIN COX18, MITOCHONDRIAL"/>
    <property type="match status" value="1"/>
</dbReference>
<comment type="function">
    <text evidence="13">Required for the insertion and/or proper folding and/or complex formation of integral membrane proteins into the membrane. Involved in integration of membrane proteins that insert both dependently and independently of the Sec translocase complex, as well as at least some lipoproteins. Aids folding of multispanning membrane proteins.</text>
</comment>
<comment type="similarity">
    <text evidence="2 13">Belongs to the OXA1/ALB3/YidC family. Type 1 subfamily.</text>
</comment>
<evidence type="ECO:0000256" key="1">
    <source>
        <dbReference type="ARBA" id="ARBA00004429"/>
    </source>
</evidence>
<evidence type="ECO:0000313" key="18">
    <source>
        <dbReference type="Proteomes" id="UP000027647"/>
    </source>
</evidence>
<feature type="domain" description="Membrane insertase YidC/Oxa/ALB C-terminal" evidence="15">
    <location>
        <begin position="372"/>
        <end position="567"/>
    </location>
</feature>
<evidence type="ECO:0000256" key="5">
    <source>
        <dbReference type="ARBA" id="ARBA00022475"/>
    </source>
</evidence>
<accession>A0A074MSJ2</accession>
<evidence type="ECO:0000256" key="14">
    <source>
        <dbReference type="SAM" id="MobiDB-lite"/>
    </source>
</evidence>
<dbReference type="STRING" id="1044.EH31_16625"/>
<keyword evidence="10 13" id="KW-0143">Chaperone</keyword>
<dbReference type="GO" id="GO:0032977">
    <property type="term" value="F:membrane insertase activity"/>
    <property type="evidence" value="ECO:0007669"/>
    <property type="project" value="InterPro"/>
</dbReference>
<dbReference type="Pfam" id="PF02096">
    <property type="entry name" value="60KD_IMP"/>
    <property type="match status" value="1"/>
</dbReference>
<evidence type="ECO:0000256" key="9">
    <source>
        <dbReference type="ARBA" id="ARBA00023136"/>
    </source>
</evidence>
<evidence type="ECO:0000256" key="11">
    <source>
        <dbReference type="ARBA" id="ARBA00033245"/>
    </source>
</evidence>
<dbReference type="NCBIfam" id="NF002353">
    <property type="entry name" value="PRK01318.1-4"/>
    <property type="match status" value="1"/>
</dbReference>
<proteinExistence type="inferred from homology"/>
<dbReference type="Pfam" id="PF14849">
    <property type="entry name" value="YidC_periplas"/>
    <property type="match status" value="1"/>
</dbReference>
<dbReference type="InterPro" id="IPR028055">
    <property type="entry name" value="YidC/Oxa/ALB_C"/>
</dbReference>
<dbReference type="GO" id="GO:0051205">
    <property type="term" value="P:protein insertion into membrane"/>
    <property type="evidence" value="ECO:0007669"/>
    <property type="project" value="TreeGrafter"/>
</dbReference>
<evidence type="ECO:0000256" key="6">
    <source>
        <dbReference type="ARBA" id="ARBA00022692"/>
    </source>
</evidence>
<evidence type="ECO:0000313" key="17">
    <source>
        <dbReference type="EMBL" id="KEO88582.1"/>
    </source>
</evidence>
<evidence type="ECO:0000256" key="10">
    <source>
        <dbReference type="ARBA" id="ARBA00023186"/>
    </source>
</evidence>
<dbReference type="InterPro" id="IPR019998">
    <property type="entry name" value="Membr_insert_YidC"/>
</dbReference>
<evidence type="ECO:0000256" key="2">
    <source>
        <dbReference type="ARBA" id="ARBA00010527"/>
    </source>
</evidence>
<dbReference type="AlphaFoldDB" id="A0A074MSJ2"/>
<feature type="region of interest" description="Disordered" evidence="14">
    <location>
        <begin position="43"/>
        <end position="76"/>
    </location>
</feature>
<feature type="region of interest" description="Disordered" evidence="14">
    <location>
        <begin position="577"/>
        <end position="598"/>
    </location>
</feature>
<dbReference type="OrthoDB" id="9780552at2"/>
<dbReference type="EMBL" id="JMIW01000009">
    <property type="protein sequence ID" value="KEO88582.1"/>
    <property type="molecule type" value="Genomic_DNA"/>
</dbReference>
<dbReference type="InterPro" id="IPR001708">
    <property type="entry name" value="YidC/ALB3/OXA1/COX18"/>
</dbReference>
<dbReference type="RefSeq" id="WP_034962130.1">
    <property type="nucleotide sequence ID" value="NZ_JMIW01000009.1"/>
</dbReference>
<dbReference type="InterPro" id="IPR047196">
    <property type="entry name" value="YidC_ALB_C"/>
</dbReference>
<evidence type="ECO:0000256" key="13">
    <source>
        <dbReference type="HAMAP-Rule" id="MF_01810"/>
    </source>
</evidence>
<feature type="domain" description="Membrane insertase YidC N-terminal" evidence="16">
    <location>
        <begin position="89"/>
        <end position="361"/>
    </location>
</feature>
<dbReference type="InterPro" id="IPR038221">
    <property type="entry name" value="YidC_periplasmic_sf"/>
</dbReference>
<organism evidence="17 18">
    <name type="scientific">Erythrobacter longus</name>
    <dbReference type="NCBI Taxonomy" id="1044"/>
    <lineage>
        <taxon>Bacteria</taxon>
        <taxon>Pseudomonadati</taxon>
        <taxon>Pseudomonadota</taxon>
        <taxon>Alphaproteobacteria</taxon>
        <taxon>Sphingomonadales</taxon>
        <taxon>Erythrobacteraceae</taxon>
        <taxon>Erythrobacter/Porphyrobacter group</taxon>
        <taxon>Erythrobacter</taxon>
    </lineage>
</organism>
<evidence type="ECO:0000256" key="8">
    <source>
        <dbReference type="ARBA" id="ARBA00022989"/>
    </source>
</evidence>
<gene>
    <name evidence="13" type="primary">yidC</name>
    <name evidence="17" type="ORF">EH31_16625</name>
</gene>
<feature type="transmembrane region" description="Helical" evidence="13">
    <location>
        <begin position="438"/>
        <end position="462"/>
    </location>
</feature>
<evidence type="ECO:0000259" key="16">
    <source>
        <dbReference type="Pfam" id="PF14849"/>
    </source>
</evidence>
<keyword evidence="5 13" id="KW-1003">Cell membrane</keyword>
<keyword evidence="4 13" id="KW-0813">Transport</keyword>